<organism evidence="5 6">
    <name type="scientific">Blautia wexlerae</name>
    <dbReference type="NCBI Taxonomy" id="418240"/>
    <lineage>
        <taxon>Bacteria</taxon>
        <taxon>Bacillati</taxon>
        <taxon>Bacillota</taxon>
        <taxon>Clostridia</taxon>
        <taxon>Lachnospirales</taxon>
        <taxon>Lachnospiraceae</taxon>
        <taxon>Blautia</taxon>
    </lineage>
</organism>
<dbReference type="PROSITE" id="PS51898">
    <property type="entry name" value="TYR_RECOMBINASE"/>
    <property type="match status" value="1"/>
</dbReference>
<evidence type="ECO:0000256" key="1">
    <source>
        <dbReference type="ARBA" id="ARBA00008857"/>
    </source>
</evidence>
<accession>A0A6L8T2W7</accession>
<dbReference type="InterPro" id="IPR013762">
    <property type="entry name" value="Integrase-like_cat_sf"/>
</dbReference>
<evidence type="ECO:0000313" key="6">
    <source>
        <dbReference type="Proteomes" id="UP000477285"/>
    </source>
</evidence>
<evidence type="ECO:0000259" key="4">
    <source>
        <dbReference type="PROSITE" id="PS51898"/>
    </source>
</evidence>
<reference evidence="5 6" key="1">
    <citation type="journal article" date="2019" name="Nat. Med.">
        <title>A library of human gut bacterial isolates paired with longitudinal multiomics data enables mechanistic microbiome research.</title>
        <authorList>
            <person name="Poyet M."/>
            <person name="Groussin M."/>
            <person name="Gibbons S.M."/>
            <person name="Avila-Pacheco J."/>
            <person name="Jiang X."/>
            <person name="Kearney S.M."/>
            <person name="Perrotta A.R."/>
            <person name="Berdy B."/>
            <person name="Zhao S."/>
            <person name="Lieberman T.D."/>
            <person name="Swanson P.K."/>
            <person name="Smith M."/>
            <person name="Roesemann S."/>
            <person name="Alexander J.E."/>
            <person name="Rich S.A."/>
            <person name="Livny J."/>
            <person name="Vlamakis H."/>
            <person name="Clish C."/>
            <person name="Bullock K."/>
            <person name="Deik A."/>
            <person name="Scott J."/>
            <person name="Pierce K.A."/>
            <person name="Xavier R.J."/>
            <person name="Alm E.J."/>
        </authorList>
    </citation>
    <scope>NUCLEOTIDE SEQUENCE [LARGE SCALE GENOMIC DNA]</scope>
    <source>
        <strain evidence="5 6">BIOML-A1</strain>
    </source>
</reference>
<name>A0A6L8T2W7_9FIRM</name>
<dbReference type="AlphaFoldDB" id="A0A6L8T2W7"/>
<dbReference type="InterPro" id="IPR002104">
    <property type="entry name" value="Integrase_catalytic"/>
</dbReference>
<dbReference type="Proteomes" id="UP000477285">
    <property type="component" value="Unassembled WGS sequence"/>
</dbReference>
<sequence>MVNYYKGRHFLDVRNKLIMVMLFDTGMRCSKLCELKVTDVQSNVINIQEGKGKKQRHVPITSAVAKYLMKYQLVRQNYIRDKRGYAEEYLFLSQKGKPLTKATIERIVGVCKEPCGVREEIRCSPHIPVVTIMLRNSLETVVICIQYHDS</sequence>
<dbReference type="GO" id="GO:0006310">
    <property type="term" value="P:DNA recombination"/>
    <property type="evidence" value="ECO:0007669"/>
    <property type="project" value="UniProtKB-KW"/>
</dbReference>
<gene>
    <name evidence="5" type="ORF">GT728_07595</name>
</gene>
<keyword evidence="2" id="KW-0238">DNA-binding</keyword>
<dbReference type="Gene3D" id="1.10.443.10">
    <property type="entry name" value="Intergrase catalytic core"/>
    <property type="match status" value="1"/>
</dbReference>
<dbReference type="InterPro" id="IPR050090">
    <property type="entry name" value="Tyrosine_recombinase_XerCD"/>
</dbReference>
<dbReference type="PANTHER" id="PTHR30349">
    <property type="entry name" value="PHAGE INTEGRASE-RELATED"/>
    <property type="match status" value="1"/>
</dbReference>
<evidence type="ECO:0000313" key="5">
    <source>
        <dbReference type="EMBL" id="MZL33068.1"/>
    </source>
</evidence>
<feature type="domain" description="Tyr recombinase" evidence="4">
    <location>
        <begin position="1"/>
        <end position="150"/>
    </location>
</feature>
<dbReference type="PANTHER" id="PTHR30349:SF41">
    <property type="entry name" value="INTEGRASE_RECOMBINASE PROTEIN MJ0367-RELATED"/>
    <property type="match status" value="1"/>
</dbReference>
<comment type="similarity">
    <text evidence="1">Belongs to the 'phage' integrase family.</text>
</comment>
<dbReference type="EMBL" id="WWVQ01000014">
    <property type="protein sequence ID" value="MZL33068.1"/>
    <property type="molecule type" value="Genomic_DNA"/>
</dbReference>
<comment type="caution">
    <text evidence="5">The sequence shown here is derived from an EMBL/GenBank/DDBJ whole genome shotgun (WGS) entry which is preliminary data.</text>
</comment>
<dbReference type="GO" id="GO:0015074">
    <property type="term" value="P:DNA integration"/>
    <property type="evidence" value="ECO:0007669"/>
    <property type="project" value="InterPro"/>
</dbReference>
<evidence type="ECO:0000256" key="3">
    <source>
        <dbReference type="ARBA" id="ARBA00023172"/>
    </source>
</evidence>
<protein>
    <submittedName>
        <fullName evidence="5">Tyrosine-type recombinase/integrase</fullName>
    </submittedName>
</protein>
<proteinExistence type="inferred from homology"/>
<dbReference type="SUPFAM" id="SSF56349">
    <property type="entry name" value="DNA breaking-rejoining enzymes"/>
    <property type="match status" value="1"/>
</dbReference>
<dbReference type="Pfam" id="PF00589">
    <property type="entry name" value="Phage_integrase"/>
    <property type="match status" value="1"/>
</dbReference>
<dbReference type="InterPro" id="IPR011010">
    <property type="entry name" value="DNA_brk_join_enz"/>
</dbReference>
<dbReference type="GO" id="GO:0003677">
    <property type="term" value="F:DNA binding"/>
    <property type="evidence" value="ECO:0007669"/>
    <property type="project" value="UniProtKB-KW"/>
</dbReference>
<keyword evidence="3" id="KW-0233">DNA recombination</keyword>
<evidence type="ECO:0000256" key="2">
    <source>
        <dbReference type="ARBA" id="ARBA00023125"/>
    </source>
</evidence>